<feature type="transmembrane region" description="Helical" evidence="3">
    <location>
        <begin position="44"/>
        <end position="64"/>
    </location>
</feature>
<dbReference type="InterPro" id="IPR058625">
    <property type="entry name" value="MdtA-like_BSH"/>
</dbReference>
<organism evidence="8 9">
    <name type="scientific">Granulicella mallensis</name>
    <dbReference type="NCBI Taxonomy" id="940614"/>
    <lineage>
        <taxon>Bacteria</taxon>
        <taxon>Pseudomonadati</taxon>
        <taxon>Acidobacteriota</taxon>
        <taxon>Terriglobia</taxon>
        <taxon>Terriglobales</taxon>
        <taxon>Acidobacteriaceae</taxon>
        <taxon>Granulicella</taxon>
    </lineage>
</organism>
<gene>
    <name evidence="8" type="ORF">HDF15_002212</name>
</gene>
<proteinExistence type="inferred from homology"/>
<evidence type="ECO:0000313" key="9">
    <source>
        <dbReference type="Proteomes" id="UP000584867"/>
    </source>
</evidence>
<dbReference type="Gene3D" id="2.40.420.20">
    <property type="match status" value="1"/>
</dbReference>
<dbReference type="Pfam" id="PF25917">
    <property type="entry name" value="BSH_RND"/>
    <property type="match status" value="1"/>
</dbReference>
<evidence type="ECO:0000259" key="7">
    <source>
        <dbReference type="Pfam" id="PF25989"/>
    </source>
</evidence>
<feature type="domain" description="YknX-like C-terminal permuted SH3-like" evidence="7">
    <location>
        <begin position="345"/>
        <end position="412"/>
    </location>
</feature>
<evidence type="ECO:0000256" key="1">
    <source>
        <dbReference type="ARBA" id="ARBA00009477"/>
    </source>
</evidence>
<dbReference type="PANTHER" id="PTHR30469:SF37">
    <property type="entry name" value="RAGD PROTEIN"/>
    <property type="match status" value="1"/>
</dbReference>
<evidence type="ECO:0000259" key="6">
    <source>
        <dbReference type="Pfam" id="PF25954"/>
    </source>
</evidence>
<dbReference type="Pfam" id="PF25989">
    <property type="entry name" value="YknX_C"/>
    <property type="match status" value="1"/>
</dbReference>
<dbReference type="GO" id="GO:0015562">
    <property type="term" value="F:efflux transmembrane transporter activity"/>
    <property type="evidence" value="ECO:0007669"/>
    <property type="project" value="TreeGrafter"/>
</dbReference>
<feature type="region of interest" description="Disordered" evidence="2">
    <location>
        <begin position="1"/>
        <end position="36"/>
    </location>
</feature>
<dbReference type="GO" id="GO:1990281">
    <property type="term" value="C:efflux pump complex"/>
    <property type="evidence" value="ECO:0007669"/>
    <property type="project" value="TreeGrafter"/>
</dbReference>
<comment type="caution">
    <text evidence="8">The sequence shown here is derived from an EMBL/GenBank/DDBJ whole genome shotgun (WGS) entry which is preliminary data.</text>
</comment>
<keyword evidence="3" id="KW-0812">Transmembrane</keyword>
<name>A0A7W7ZPN1_9BACT</name>
<dbReference type="InterPro" id="IPR006143">
    <property type="entry name" value="RND_pump_MFP"/>
</dbReference>
<sequence length="420" mass="44791">MSTDINTEMTTPSTTQPGGSTPHYPPHPEPQHGLPEPKGIPTGVWLAVAILSIFLLAAIVYGLLSRAAAARHLEQTTKASSVPTISITHPAVLGMSSEIALPGNTQAYNDTPIYARTNGYLKQWFVDIGQHVKQGQLMAIIETPEVDEQLQVAQADLKSVQADLALANTTSERYQNLLKSDSVSKQETDVAVSGALAKQAAVDAAEANVRRLQQLQSFERVYAPFAGIVTVRNTDIGALIDSGSATTSSTAKELFRIAAIGKLRVYVAVPETYAPAIHDGGTAALTLDEYPGQEFTGTVVRNSSAIDQSSRTLNVEVDVENPDGKLLPGAYVFAHFKIPQQVRRLSVPANALLFRAEGLQVGVVRNGRVHLQRVTIGKDNGSTLEIATGLTAEDEIVLDPSDSLTEGQQVQIANTGTVTP</sequence>
<feature type="domain" description="Multidrug resistance protein MdtA-like barrel-sandwich hybrid" evidence="5">
    <location>
        <begin position="113"/>
        <end position="247"/>
    </location>
</feature>
<dbReference type="Proteomes" id="UP000584867">
    <property type="component" value="Unassembled WGS sequence"/>
</dbReference>
<dbReference type="NCBIfam" id="TIGR01730">
    <property type="entry name" value="RND_mfp"/>
    <property type="match status" value="1"/>
</dbReference>
<dbReference type="Gene3D" id="2.40.50.100">
    <property type="match status" value="1"/>
</dbReference>
<feature type="compositionally biased region" description="Low complexity" evidence="2">
    <location>
        <begin position="10"/>
        <end position="22"/>
    </location>
</feature>
<reference evidence="8 9" key="1">
    <citation type="submission" date="2020-08" db="EMBL/GenBank/DDBJ databases">
        <title>Genomic Encyclopedia of Type Strains, Phase IV (KMG-V): Genome sequencing to study the core and pangenomes of soil and plant-associated prokaryotes.</title>
        <authorList>
            <person name="Whitman W."/>
        </authorList>
    </citation>
    <scope>NUCLEOTIDE SEQUENCE [LARGE SCALE GENOMIC DNA]</scope>
    <source>
        <strain evidence="8 9">X5P3</strain>
    </source>
</reference>
<dbReference type="Gene3D" id="1.10.287.470">
    <property type="entry name" value="Helix hairpin bin"/>
    <property type="match status" value="1"/>
</dbReference>
<dbReference type="EMBL" id="JACHIO010000008">
    <property type="protein sequence ID" value="MBB5063864.1"/>
    <property type="molecule type" value="Genomic_DNA"/>
</dbReference>
<dbReference type="RefSeq" id="WP_184255349.1">
    <property type="nucleotide sequence ID" value="NZ_JACHIO010000008.1"/>
</dbReference>
<evidence type="ECO:0000256" key="2">
    <source>
        <dbReference type="SAM" id="MobiDB-lite"/>
    </source>
</evidence>
<dbReference type="InterPro" id="IPR058792">
    <property type="entry name" value="Beta-barrel_RND_2"/>
</dbReference>
<comment type="similarity">
    <text evidence="1">Belongs to the membrane fusion protein (MFP) (TC 8.A.1) family.</text>
</comment>
<protein>
    <submittedName>
        <fullName evidence="8">RND family efflux transporter MFP subunit</fullName>
    </submittedName>
</protein>
<evidence type="ECO:0000313" key="8">
    <source>
        <dbReference type="EMBL" id="MBB5063864.1"/>
    </source>
</evidence>
<dbReference type="InterPro" id="IPR058624">
    <property type="entry name" value="MdtA-like_HH"/>
</dbReference>
<dbReference type="Pfam" id="PF25954">
    <property type="entry name" value="Beta-barrel_RND_2"/>
    <property type="match status" value="1"/>
</dbReference>
<dbReference type="Gene3D" id="2.40.30.170">
    <property type="match status" value="1"/>
</dbReference>
<keyword evidence="3" id="KW-1133">Transmembrane helix</keyword>
<dbReference type="Pfam" id="PF25876">
    <property type="entry name" value="HH_MFP_RND"/>
    <property type="match status" value="1"/>
</dbReference>
<dbReference type="AlphaFoldDB" id="A0A7W7ZPN1"/>
<feature type="domain" description="CusB-like beta-barrel" evidence="6">
    <location>
        <begin position="266"/>
        <end position="336"/>
    </location>
</feature>
<feature type="domain" description="Multidrug resistance protein MdtA-like alpha-helical hairpin" evidence="4">
    <location>
        <begin position="149"/>
        <end position="210"/>
    </location>
</feature>
<accession>A0A7W7ZPN1</accession>
<evidence type="ECO:0000259" key="5">
    <source>
        <dbReference type="Pfam" id="PF25917"/>
    </source>
</evidence>
<keyword evidence="3" id="KW-0472">Membrane</keyword>
<dbReference type="SUPFAM" id="SSF111369">
    <property type="entry name" value="HlyD-like secretion proteins"/>
    <property type="match status" value="1"/>
</dbReference>
<dbReference type="FunFam" id="2.40.30.170:FF:000010">
    <property type="entry name" value="Efflux RND transporter periplasmic adaptor subunit"/>
    <property type="match status" value="1"/>
</dbReference>
<evidence type="ECO:0000259" key="4">
    <source>
        <dbReference type="Pfam" id="PF25876"/>
    </source>
</evidence>
<evidence type="ECO:0000256" key="3">
    <source>
        <dbReference type="SAM" id="Phobius"/>
    </source>
</evidence>
<dbReference type="PANTHER" id="PTHR30469">
    <property type="entry name" value="MULTIDRUG RESISTANCE PROTEIN MDTA"/>
    <property type="match status" value="1"/>
</dbReference>
<dbReference type="InterPro" id="IPR058637">
    <property type="entry name" value="YknX-like_C"/>
</dbReference>